<dbReference type="InterPro" id="IPR031959">
    <property type="entry name" value="DUF4779"/>
</dbReference>
<evidence type="ECO:0000313" key="4">
    <source>
        <dbReference type="Proteomes" id="UP001652700"/>
    </source>
</evidence>
<feature type="compositionally biased region" description="Basic and acidic residues" evidence="1">
    <location>
        <begin position="200"/>
        <end position="211"/>
    </location>
</feature>
<proteinExistence type="predicted"/>
<dbReference type="Proteomes" id="UP001652700">
    <property type="component" value="Unplaced"/>
</dbReference>
<organism evidence="3 4">
    <name type="scientific">Diabrotica virgifera virgifera</name>
    <name type="common">western corn rootworm</name>
    <dbReference type="NCBI Taxonomy" id="50390"/>
    <lineage>
        <taxon>Eukaryota</taxon>
        <taxon>Metazoa</taxon>
        <taxon>Ecdysozoa</taxon>
        <taxon>Arthropoda</taxon>
        <taxon>Hexapoda</taxon>
        <taxon>Insecta</taxon>
        <taxon>Pterygota</taxon>
        <taxon>Neoptera</taxon>
        <taxon>Endopterygota</taxon>
        <taxon>Coleoptera</taxon>
        <taxon>Polyphaga</taxon>
        <taxon>Cucujiformia</taxon>
        <taxon>Chrysomeloidea</taxon>
        <taxon>Chrysomelidae</taxon>
        <taxon>Galerucinae</taxon>
        <taxon>Diabroticina</taxon>
        <taxon>Diabroticites</taxon>
        <taxon>Diabrotica</taxon>
    </lineage>
</organism>
<feature type="signal peptide" evidence="2">
    <location>
        <begin position="1"/>
        <end position="23"/>
    </location>
</feature>
<reference evidence="3" key="1">
    <citation type="submission" date="2025-05" db="UniProtKB">
        <authorList>
            <consortium name="EnsemblMetazoa"/>
        </authorList>
    </citation>
    <scope>IDENTIFICATION</scope>
</reference>
<keyword evidence="4" id="KW-1185">Reference proteome</keyword>
<feature type="chain" id="PRO_5046300313" evidence="2">
    <location>
        <begin position="24"/>
        <end position="277"/>
    </location>
</feature>
<dbReference type="RefSeq" id="XP_050507064.1">
    <property type="nucleotide sequence ID" value="XM_050651107.1"/>
</dbReference>
<dbReference type="GeneID" id="114338078"/>
<accession>A0ABM5KA49</accession>
<keyword evidence="2" id="KW-0732">Signal</keyword>
<sequence length="277" mass="30291">MSTMTRIIISVTIISVVANSVSGFGPFDFDSHSNYHPKYLNDYQFKGLFKPHFGGSSVGEDSFSKGSKGLSGNQFVAQHGVAGEDIKHGDSGVYKGEGALKGLKGESEYYFDSDGVKKEHNDGKEYYGGHHFGNEAKSEDEKAIKQGHRKGHKVTGFSTSHHNDETGKTEEYYDEAHDEAGSEAFEGKSGGFGEAGKSAFKGEHHDGGFKGEEVKKGVHFDKGSGVHEVSKDEKHFGEAKFGGNDKTFSEHKVLDNGGLSEYSESDKYVRHHPEFYI</sequence>
<protein>
    <submittedName>
        <fullName evidence="3">Uncharacterized protein</fullName>
    </submittedName>
</protein>
<evidence type="ECO:0000313" key="3">
    <source>
        <dbReference type="EnsemblMetazoa" id="XP_050507064.1"/>
    </source>
</evidence>
<evidence type="ECO:0000256" key="2">
    <source>
        <dbReference type="SAM" id="SignalP"/>
    </source>
</evidence>
<dbReference type="EnsemblMetazoa" id="XM_050651107.1">
    <property type="protein sequence ID" value="XP_050507064.1"/>
    <property type="gene ID" value="LOC114338078"/>
</dbReference>
<feature type="region of interest" description="Disordered" evidence="1">
    <location>
        <begin position="192"/>
        <end position="211"/>
    </location>
</feature>
<dbReference type="Pfam" id="PF16009">
    <property type="entry name" value="DUF4779"/>
    <property type="match status" value="1"/>
</dbReference>
<name>A0ABM5KA49_DIAVI</name>
<evidence type="ECO:0000256" key="1">
    <source>
        <dbReference type="SAM" id="MobiDB-lite"/>
    </source>
</evidence>